<evidence type="ECO:0000313" key="2">
    <source>
        <dbReference type="Proteomes" id="UP000278746"/>
    </source>
</evidence>
<proteinExistence type="predicted"/>
<sequence>MELFLLFLVALITLYVTSHSKSEHRPRLTTVKSERFRLQSPLEQQLYDALTLKGFYVSCHIQCGSTKVPLALEPYRIAVLPPCLSRIKQAFLTQYIRSFGWKVVALRTENIEEAIEHVISGVSGKKQESTAVEQKPS</sequence>
<dbReference type="AlphaFoldDB" id="A0A3M7TXB5"/>
<organism evidence="1 2">
    <name type="scientific">Alteribacter keqinensis</name>
    <dbReference type="NCBI Taxonomy" id="2483800"/>
    <lineage>
        <taxon>Bacteria</taxon>
        <taxon>Bacillati</taxon>
        <taxon>Bacillota</taxon>
        <taxon>Bacilli</taxon>
        <taxon>Bacillales</taxon>
        <taxon>Bacillaceae</taxon>
        <taxon>Alteribacter</taxon>
    </lineage>
</organism>
<comment type="caution">
    <text evidence="1">The sequence shown here is derived from an EMBL/GenBank/DDBJ whole genome shotgun (WGS) entry which is preliminary data.</text>
</comment>
<gene>
    <name evidence="1" type="ORF">EBO34_10070</name>
</gene>
<reference evidence="1 2" key="1">
    <citation type="submission" date="2018-10" db="EMBL/GenBank/DDBJ databases">
        <title>Bacillus Keqinensis sp. nov., a moderately halophilic bacterium isolated from a saline-alkaline lake.</title>
        <authorList>
            <person name="Wang H."/>
        </authorList>
    </citation>
    <scope>NUCLEOTIDE SEQUENCE [LARGE SCALE GENOMIC DNA]</scope>
    <source>
        <strain evidence="1 2">KQ-3</strain>
    </source>
</reference>
<dbReference type="EMBL" id="RHIB01000001">
    <property type="protein sequence ID" value="RNA70248.1"/>
    <property type="molecule type" value="Genomic_DNA"/>
</dbReference>
<accession>A0A3M7TXB5</accession>
<keyword evidence="2" id="KW-1185">Reference proteome</keyword>
<dbReference type="OrthoDB" id="2878879at2"/>
<dbReference type="Proteomes" id="UP000278746">
    <property type="component" value="Unassembled WGS sequence"/>
</dbReference>
<protein>
    <recommendedName>
        <fullName evidence="3">DUF2726 domain-containing protein</fullName>
    </recommendedName>
</protein>
<name>A0A3M7TXB5_9BACI</name>
<evidence type="ECO:0000313" key="1">
    <source>
        <dbReference type="EMBL" id="RNA70248.1"/>
    </source>
</evidence>
<dbReference type="RefSeq" id="WP_122897849.1">
    <property type="nucleotide sequence ID" value="NZ_RHIB01000001.1"/>
</dbReference>
<evidence type="ECO:0008006" key="3">
    <source>
        <dbReference type="Google" id="ProtNLM"/>
    </source>
</evidence>